<dbReference type="Gene3D" id="3.40.50.620">
    <property type="entry name" value="HUPs"/>
    <property type="match status" value="1"/>
</dbReference>
<organism evidence="1 2">
    <name type="scientific">Symbiodinium necroappetens</name>
    <dbReference type="NCBI Taxonomy" id="1628268"/>
    <lineage>
        <taxon>Eukaryota</taxon>
        <taxon>Sar</taxon>
        <taxon>Alveolata</taxon>
        <taxon>Dinophyceae</taxon>
        <taxon>Suessiales</taxon>
        <taxon>Symbiodiniaceae</taxon>
        <taxon>Symbiodinium</taxon>
    </lineage>
</organism>
<dbReference type="InterPro" id="IPR014729">
    <property type="entry name" value="Rossmann-like_a/b/a_fold"/>
</dbReference>
<reference evidence="1" key="1">
    <citation type="submission" date="2021-02" db="EMBL/GenBank/DDBJ databases">
        <authorList>
            <person name="Dougan E. K."/>
            <person name="Rhodes N."/>
            <person name="Thang M."/>
            <person name="Chan C."/>
        </authorList>
    </citation>
    <scope>NUCLEOTIDE SEQUENCE</scope>
</reference>
<gene>
    <name evidence="1" type="ORF">SNEC2469_LOCUS1380</name>
</gene>
<accession>A0A812J1Z5</accession>
<dbReference type="OrthoDB" id="411557at2759"/>
<evidence type="ECO:0000313" key="2">
    <source>
        <dbReference type="Proteomes" id="UP000601435"/>
    </source>
</evidence>
<dbReference type="AlphaFoldDB" id="A0A812J1Z5"/>
<sequence>MFASRIARSTKMMVGISIKDIQGAKQAMRKAIDIAQPGDKIVALNIPKLVPEMMLSSMNDPGDATEETFAALANLPSRAGTNMQAQIKEAAEEEMQKLGKEISVDYKVTQPSGDVKAGILAACKAEGASMLFLGPGVGGNGSIPPFCVAQAKGLTVCIVRDLQAIS</sequence>
<dbReference type="EMBL" id="CAJNJA010005713">
    <property type="protein sequence ID" value="CAE7197043.1"/>
    <property type="molecule type" value="Genomic_DNA"/>
</dbReference>
<proteinExistence type="predicted"/>
<dbReference type="Proteomes" id="UP000601435">
    <property type="component" value="Unassembled WGS sequence"/>
</dbReference>
<evidence type="ECO:0000313" key="1">
    <source>
        <dbReference type="EMBL" id="CAE7197043.1"/>
    </source>
</evidence>
<protein>
    <recommendedName>
        <fullName evidence="3">UspA domain-containing protein</fullName>
    </recommendedName>
</protein>
<comment type="caution">
    <text evidence="1">The sequence shown here is derived from an EMBL/GenBank/DDBJ whole genome shotgun (WGS) entry which is preliminary data.</text>
</comment>
<evidence type="ECO:0008006" key="3">
    <source>
        <dbReference type="Google" id="ProtNLM"/>
    </source>
</evidence>
<keyword evidence="2" id="KW-1185">Reference proteome</keyword>
<name>A0A812J1Z5_9DINO</name>